<dbReference type="NCBIfam" id="TIGR01128">
    <property type="entry name" value="holA"/>
    <property type="match status" value="1"/>
</dbReference>
<protein>
    <recommendedName>
        <fullName evidence="1">DNA-directed DNA polymerase</fullName>
        <ecNumber evidence="1">2.7.7.7</ecNumber>
    </recommendedName>
</protein>
<evidence type="ECO:0000313" key="9">
    <source>
        <dbReference type="Proteomes" id="UP000554286"/>
    </source>
</evidence>
<accession>A0A7W6WA13</accession>
<dbReference type="InterPro" id="IPR027417">
    <property type="entry name" value="P-loop_NTPase"/>
</dbReference>
<comment type="catalytic activity">
    <reaction evidence="7">
        <text>DNA(n) + a 2'-deoxyribonucleoside 5'-triphosphate = DNA(n+1) + diphosphate</text>
        <dbReference type="Rhea" id="RHEA:22508"/>
        <dbReference type="Rhea" id="RHEA-COMP:17339"/>
        <dbReference type="Rhea" id="RHEA-COMP:17340"/>
        <dbReference type="ChEBI" id="CHEBI:33019"/>
        <dbReference type="ChEBI" id="CHEBI:61560"/>
        <dbReference type="ChEBI" id="CHEBI:173112"/>
        <dbReference type="EC" id="2.7.7.7"/>
    </reaction>
</comment>
<evidence type="ECO:0000256" key="3">
    <source>
        <dbReference type="ARBA" id="ARBA00022695"/>
    </source>
</evidence>
<evidence type="ECO:0000256" key="2">
    <source>
        <dbReference type="ARBA" id="ARBA00022679"/>
    </source>
</evidence>
<reference evidence="8 9" key="1">
    <citation type="submission" date="2020-08" db="EMBL/GenBank/DDBJ databases">
        <title>Genome sequencing of Purple Non-Sulfur Bacteria from various extreme environments.</title>
        <authorList>
            <person name="Mayer M."/>
        </authorList>
    </citation>
    <scope>NUCLEOTIDE SEQUENCE [LARGE SCALE GENOMIC DNA]</scope>
    <source>
        <strain evidence="8 9">JA131</strain>
    </source>
</reference>
<keyword evidence="2 8" id="KW-0808">Transferase</keyword>
<dbReference type="SUPFAM" id="SSF52540">
    <property type="entry name" value="P-loop containing nucleoside triphosphate hydrolases"/>
    <property type="match status" value="1"/>
</dbReference>
<dbReference type="GO" id="GO:0009360">
    <property type="term" value="C:DNA polymerase III complex"/>
    <property type="evidence" value="ECO:0007669"/>
    <property type="project" value="TreeGrafter"/>
</dbReference>
<dbReference type="SUPFAM" id="SSF48019">
    <property type="entry name" value="post-AAA+ oligomerization domain-like"/>
    <property type="match status" value="1"/>
</dbReference>
<evidence type="ECO:0000256" key="5">
    <source>
        <dbReference type="ARBA" id="ARBA00022932"/>
    </source>
</evidence>
<evidence type="ECO:0000256" key="1">
    <source>
        <dbReference type="ARBA" id="ARBA00012417"/>
    </source>
</evidence>
<gene>
    <name evidence="8" type="ORF">GGD89_001608</name>
</gene>
<proteinExistence type="inferred from homology"/>
<dbReference type="InterPro" id="IPR008921">
    <property type="entry name" value="DNA_pol3_clamp-load_cplx_C"/>
</dbReference>
<dbReference type="Gene3D" id="1.20.272.10">
    <property type="match status" value="1"/>
</dbReference>
<comment type="similarity">
    <text evidence="6">Belongs to the DNA polymerase HolA subunit family.</text>
</comment>
<sequence>MKITAARAAAFVKAPDPKVRAVLVYGPDRGLARERLDALTRTVVDDIGDPFRVADLTPASLKDDPARLADETAAQSLMGGRRVVRLLDAGDGQAPAIQAVLDDSPGEALVLALAGELRPSSALRKLFEGSPAAAALACYADEGMTLEQVVRDTLRAHGMTVGHDALAYLLEHLGGDRLLTRAELIKLATYKGDPGEITLADAAACVGDTAALGLDDLSLAVADGDDTRTQRVLDRLLREGTGPIPVLRAVVRHFTRLHQAAGAVARGASPDQAVGALRPPVIFKHADRLKAQVRRWDSARVGQALTLLLEAEGDCKSSGPPPEVVCSRTLMRLARAARDGAPRAPGRAR</sequence>
<evidence type="ECO:0000256" key="6">
    <source>
        <dbReference type="ARBA" id="ARBA00034754"/>
    </source>
</evidence>
<keyword evidence="3 8" id="KW-0548">Nucleotidyltransferase</keyword>
<dbReference type="PANTHER" id="PTHR34388">
    <property type="entry name" value="DNA POLYMERASE III SUBUNIT DELTA"/>
    <property type="match status" value="1"/>
</dbReference>
<name>A0A7W6WA13_9PROT</name>
<dbReference type="Gene3D" id="3.40.50.300">
    <property type="entry name" value="P-loop containing nucleotide triphosphate hydrolases"/>
    <property type="match status" value="1"/>
</dbReference>
<comment type="caution">
    <text evidence="8">The sequence shown here is derived from an EMBL/GenBank/DDBJ whole genome shotgun (WGS) entry which is preliminary data.</text>
</comment>
<dbReference type="EMBL" id="JACIGK010000010">
    <property type="protein sequence ID" value="MBB4265982.1"/>
    <property type="molecule type" value="Genomic_DNA"/>
</dbReference>
<evidence type="ECO:0000256" key="7">
    <source>
        <dbReference type="ARBA" id="ARBA00049244"/>
    </source>
</evidence>
<dbReference type="AlphaFoldDB" id="A0A7W6WA13"/>
<dbReference type="GO" id="GO:0006261">
    <property type="term" value="P:DNA-templated DNA replication"/>
    <property type="evidence" value="ECO:0007669"/>
    <property type="project" value="TreeGrafter"/>
</dbReference>
<evidence type="ECO:0000313" key="8">
    <source>
        <dbReference type="EMBL" id="MBB4265982.1"/>
    </source>
</evidence>
<dbReference type="Gene3D" id="1.10.8.60">
    <property type="match status" value="1"/>
</dbReference>
<dbReference type="InterPro" id="IPR005790">
    <property type="entry name" value="DNA_polIII_delta"/>
</dbReference>
<dbReference type="GO" id="GO:0003677">
    <property type="term" value="F:DNA binding"/>
    <property type="evidence" value="ECO:0007669"/>
    <property type="project" value="InterPro"/>
</dbReference>
<dbReference type="PANTHER" id="PTHR34388:SF1">
    <property type="entry name" value="DNA POLYMERASE III SUBUNIT DELTA"/>
    <property type="match status" value="1"/>
</dbReference>
<dbReference type="EC" id="2.7.7.7" evidence="1"/>
<dbReference type="GO" id="GO:0003887">
    <property type="term" value="F:DNA-directed DNA polymerase activity"/>
    <property type="evidence" value="ECO:0007669"/>
    <property type="project" value="UniProtKB-KW"/>
</dbReference>
<dbReference type="Proteomes" id="UP000554286">
    <property type="component" value="Unassembled WGS sequence"/>
</dbReference>
<evidence type="ECO:0000256" key="4">
    <source>
        <dbReference type="ARBA" id="ARBA00022705"/>
    </source>
</evidence>
<keyword evidence="9" id="KW-1185">Reference proteome</keyword>
<organism evidence="8 9">
    <name type="scientific">Roseospira visakhapatnamensis</name>
    <dbReference type="NCBI Taxonomy" id="390880"/>
    <lineage>
        <taxon>Bacteria</taxon>
        <taxon>Pseudomonadati</taxon>
        <taxon>Pseudomonadota</taxon>
        <taxon>Alphaproteobacteria</taxon>
        <taxon>Rhodospirillales</taxon>
        <taxon>Rhodospirillaceae</taxon>
        <taxon>Roseospira</taxon>
    </lineage>
</organism>
<keyword evidence="4" id="KW-0235">DNA replication</keyword>
<dbReference type="RefSeq" id="WP_184043902.1">
    <property type="nucleotide sequence ID" value="NZ_JACIGK010000010.1"/>
</dbReference>
<keyword evidence="5" id="KW-0239">DNA-directed DNA polymerase</keyword>